<organism evidence="1 2">
    <name type="scientific">Liparis tanakae</name>
    <name type="common">Tanaka's snailfish</name>
    <dbReference type="NCBI Taxonomy" id="230148"/>
    <lineage>
        <taxon>Eukaryota</taxon>
        <taxon>Metazoa</taxon>
        <taxon>Chordata</taxon>
        <taxon>Craniata</taxon>
        <taxon>Vertebrata</taxon>
        <taxon>Euteleostomi</taxon>
        <taxon>Actinopterygii</taxon>
        <taxon>Neopterygii</taxon>
        <taxon>Teleostei</taxon>
        <taxon>Neoteleostei</taxon>
        <taxon>Acanthomorphata</taxon>
        <taxon>Eupercaria</taxon>
        <taxon>Perciformes</taxon>
        <taxon>Cottioidei</taxon>
        <taxon>Cottales</taxon>
        <taxon>Liparidae</taxon>
        <taxon>Liparis</taxon>
    </lineage>
</organism>
<reference evidence="1 2" key="1">
    <citation type="submission" date="2019-03" db="EMBL/GenBank/DDBJ databases">
        <title>First draft genome of Liparis tanakae, snailfish: a comprehensive survey of snailfish specific genes.</title>
        <authorList>
            <person name="Kim W."/>
            <person name="Song I."/>
            <person name="Jeong J.-H."/>
            <person name="Kim D."/>
            <person name="Kim S."/>
            <person name="Ryu S."/>
            <person name="Song J.Y."/>
            <person name="Lee S.K."/>
        </authorList>
    </citation>
    <scope>NUCLEOTIDE SEQUENCE [LARGE SCALE GENOMIC DNA]</scope>
    <source>
        <tissue evidence="1">Muscle</tissue>
    </source>
</reference>
<comment type="caution">
    <text evidence="1">The sequence shown here is derived from an EMBL/GenBank/DDBJ whole genome shotgun (WGS) entry which is preliminary data.</text>
</comment>
<keyword evidence="2" id="KW-1185">Reference proteome</keyword>
<dbReference type="AlphaFoldDB" id="A0A4Z2GTT3"/>
<proteinExistence type="predicted"/>
<dbReference type="Proteomes" id="UP000314294">
    <property type="component" value="Unassembled WGS sequence"/>
</dbReference>
<accession>A0A4Z2GTT3</accession>
<protein>
    <submittedName>
        <fullName evidence="1">Uncharacterized protein</fullName>
    </submittedName>
</protein>
<evidence type="ECO:0000313" key="1">
    <source>
        <dbReference type="EMBL" id="TNN57008.1"/>
    </source>
</evidence>
<name>A0A4Z2GTT3_9TELE</name>
<dbReference type="EMBL" id="SRLO01000416">
    <property type="protein sequence ID" value="TNN57008.1"/>
    <property type="molecule type" value="Genomic_DNA"/>
</dbReference>
<evidence type="ECO:0000313" key="2">
    <source>
        <dbReference type="Proteomes" id="UP000314294"/>
    </source>
</evidence>
<sequence>MWRHLVVSSQIATNRSLLPFLLTSLAANLERRMDRVICHCNGLEAKGLKCGRFSGHRISCIGGMCWLYVDWAFRY</sequence>
<gene>
    <name evidence="1" type="ORF">EYF80_032819</name>
</gene>